<feature type="compositionally biased region" description="Polar residues" evidence="3">
    <location>
        <begin position="82"/>
        <end position="92"/>
    </location>
</feature>
<accession>A0AAD9SBB6</accession>
<feature type="compositionally biased region" description="Basic and acidic residues" evidence="3">
    <location>
        <begin position="929"/>
        <end position="939"/>
    </location>
</feature>
<reference evidence="5" key="1">
    <citation type="submission" date="2023-06" db="EMBL/GenBank/DDBJ databases">
        <authorList>
            <person name="Noh H."/>
        </authorList>
    </citation>
    <scope>NUCLEOTIDE SEQUENCE</scope>
    <source>
        <strain evidence="5">DUCC20226</strain>
    </source>
</reference>
<feature type="region of interest" description="Disordered" evidence="3">
    <location>
        <begin position="899"/>
        <end position="981"/>
    </location>
</feature>
<dbReference type="PROSITE" id="PS50297">
    <property type="entry name" value="ANK_REP_REGION"/>
    <property type="match status" value="2"/>
</dbReference>
<dbReference type="Proteomes" id="UP001265746">
    <property type="component" value="Unassembled WGS sequence"/>
</dbReference>
<dbReference type="Pfam" id="PF24883">
    <property type="entry name" value="NPHP3_N"/>
    <property type="match status" value="1"/>
</dbReference>
<feature type="compositionally biased region" description="Basic and acidic residues" evidence="3">
    <location>
        <begin position="962"/>
        <end position="974"/>
    </location>
</feature>
<dbReference type="SUPFAM" id="SSF53474">
    <property type="entry name" value="alpha/beta-Hydrolases"/>
    <property type="match status" value="1"/>
</dbReference>
<feature type="repeat" description="ANK" evidence="2">
    <location>
        <begin position="1179"/>
        <end position="1211"/>
    </location>
</feature>
<dbReference type="Gene3D" id="3.40.50.1820">
    <property type="entry name" value="alpha/beta hydrolase"/>
    <property type="match status" value="1"/>
</dbReference>
<feature type="compositionally biased region" description="Polar residues" evidence="3">
    <location>
        <begin position="906"/>
        <end position="925"/>
    </location>
</feature>
<sequence length="1507" mass="165637">MDLLIRDTGVTVIHEPDSGFPLADIVLIHGLQGHPYKTWACKPSHRGIPSTAASSAETSKDGNGSRKSYHRIVPQFSGRFSDLSSVQSNPSQKSRDGKGVKEAQVFWPKDLLPAQCQNARILVYGYDTKVTKYLFESTNENSIHSHSKDLLSSLAAHRKPNRPLILIAHSLGGIIVKEMLASSSNSTEDRLENVVASTAAVIFLGTPHRGSPDLATVGDRARSMVSALRMRTNSTILDALRLKTKDLERAQESFSTVWRRYDFRVKTFQEGLGLTGLNFGPFGRKVVPDFSSLLGDVRERAETIQANHMDMCRFTGIDDPNYSRICGELGLIYDSLAGLNVTTANRGDSQSLTANTLATSSQQSKAEDMSEHERICLSSLLFPNMNQRTHNLEDPAEGTCSWFFRHGAFTDWLSHKNQTQACGLLWLRGKPGSGKSTLLKEACLRATMEKSGPKCHVAAFFFNAKGNDLEHSPTGMLRSILHQMCSRNASVLKALLSFAQSRLALCGEDVAPWDEAELRAFFKSAIVVQKARMIIFIDAIDECDSGSVRDVADFWRESTKAAHCAGVQLSVCLSSRHYPAVSVNDCPEIIMENHNHADIIQFVGRRLNLGMTGNLEDQQAIQKRIVEKSGGVFLWVSLVIRDILRKSDEGRGLTSLLKHLESVPRELEDLFSQLLTAGPYSAMTVRMFQWALLPTKPLRLHEWHHILAFIGDAPPSSLHQWRKSDLYTENDEQLEKRITHLSRGLLGFNVNFGKGHEPADESTSDRAGAGSLDLNTGETRVVQVVHESVRQYFIDGPGFAVLNTAFAEKPLAYAHLSIMSVCLDYILISELDALIDARKQTQRPTRNQQAEAESEERHNTRRGSSISPESYPHELYWSLPDASGILRGPDTIRTMYQSRTPARPQSPASVASFGSASSHDGSWTTVKVEMLRDTGKEKGSPGNRKRSRLNESPSPTPHTRRKLDDSLPVHHGLKESSGPAESYDIAGWSEALDITNEGCYDEHAAHESPQASVTGCSQVLEDYPALLSYAIFELFTHAQKADVEDPNPISIIRRMSRDGIWSRWKALREDIDGRTGLLYFAADLGLSSWLKVQGGWEENEVRFTIELAIANENARVFERVLDAFPSAGYARDAGWILTLACLPDAALLQAYLSRHPAHKKGSVNSIAAMKSILASKDQDGRTALHHAVIHHNIDGVSVLLRHGASISDVDPMFWTPLHVACMNTGSANRSSSDKPTSDGILAPRSDIIELLLENHAQIDAVDAKGRTPLILACSNSSLPPRRDMCESLPSSGAECDGVAFNAVDMLLKHGADATIRSSRGLLPLHEACWTSLGGRQSKVSIVSKLLDQGSPVNAMGPVVGSPLHVACVRSDVQIVEELLGRGANSMLPDHDGCSPLQIAAIWSNEQVVEALLSFPGTSVDVTDTNGSTALHMACDLRRNTFQNENTKLSKIRRLLAHGAKAYTLRNHNGDSPANIARRCSFEEAHKLLARESCDAPHPIIIRTGPPT</sequence>
<evidence type="ECO:0000313" key="5">
    <source>
        <dbReference type="EMBL" id="KAK2604559.1"/>
    </source>
</evidence>
<dbReference type="PANTHER" id="PTHR10039:SF5">
    <property type="entry name" value="NACHT DOMAIN-CONTAINING PROTEIN"/>
    <property type="match status" value="1"/>
</dbReference>
<comment type="caution">
    <text evidence="5">The sequence shown here is derived from an EMBL/GenBank/DDBJ whole genome shotgun (WGS) entry which is preliminary data.</text>
</comment>
<dbReference type="InterPro" id="IPR036770">
    <property type="entry name" value="Ankyrin_rpt-contain_sf"/>
</dbReference>
<gene>
    <name evidence="5" type="ORF">N8I77_007477</name>
</gene>
<dbReference type="InterPro" id="IPR027417">
    <property type="entry name" value="P-loop_NTPase"/>
</dbReference>
<dbReference type="SUPFAM" id="SSF52540">
    <property type="entry name" value="P-loop containing nucleoside triphosphate hydrolases"/>
    <property type="match status" value="1"/>
</dbReference>
<feature type="region of interest" description="Disordered" evidence="3">
    <location>
        <begin position="839"/>
        <end position="870"/>
    </location>
</feature>
<evidence type="ECO:0000256" key="1">
    <source>
        <dbReference type="ARBA" id="ARBA00022737"/>
    </source>
</evidence>
<feature type="repeat" description="ANK" evidence="2">
    <location>
        <begin position="1361"/>
        <end position="1390"/>
    </location>
</feature>
<evidence type="ECO:0000313" key="6">
    <source>
        <dbReference type="Proteomes" id="UP001265746"/>
    </source>
</evidence>
<keyword evidence="6" id="KW-1185">Reference proteome</keyword>
<dbReference type="SUPFAM" id="SSF48403">
    <property type="entry name" value="Ankyrin repeat"/>
    <property type="match status" value="1"/>
</dbReference>
<organism evidence="5 6">
    <name type="scientific">Phomopsis amygdali</name>
    <name type="common">Fusicoccum amygdali</name>
    <dbReference type="NCBI Taxonomy" id="1214568"/>
    <lineage>
        <taxon>Eukaryota</taxon>
        <taxon>Fungi</taxon>
        <taxon>Dikarya</taxon>
        <taxon>Ascomycota</taxon>
        <taxon>Pezizomycotina</taxon>
        <taxon>Sordariomycetes</taxon>
        <taxon>Sordariomycetidae</taxon>
        <taxon>Diaporthales</taxon>
        <taxon>Diaporthaceae</taxon>
        <taxon>Diaporthe</taxon>
    </lineage>
</organism>
<dbReference type="PANTHER" id="PTHR10039">
    <property type="entry name" value="AMELOGENIN"/>
    <property type="match status" value="1"/>
</dbReference>
<dbReference type="InterPro" id="IPR029058">
    <property type="entry name" value="AB_hydrolase_fold"/>
</dbReference>
<feature type="region of interest" description="Disordered" evidence="3">
    <location>
        <begin position="81"/>
        <end position="100"/>
    </location>
</feature>
<name>A0AAD9SBB6_PHOAM</name>
<dbReference type="InterPro" id="IPR002110">
    <property type="entry name" value="Ankyrin_rpt"/>
</dbReference>
<feature type="compositionally biased region" description="Polar residues" evidence="3">
    <location>
        <begin position="842"/>
        <end position="851"/>
    </location>
</feature>
<evidence type="ECO:0000256" key="2">
    <source>
        <dbReference type="PROSITE-ProRule" id="PRU00023"/>
    </source>
</evidence>
<feature type="domain" description="Nephrocystin 3-like N-terminal" evidence="4">
    <location>
        <begin position="398"/>
        <end position="576"/>
    </location>
</feature>
<dbReference type="Gene3D" id="3.40.50.300">
    <property type="entry name" value="P-loop containing nucleotide triphosphate hydrolases"/>
    <property type="match status" value="1"/>
</dbReference>
<dbReference type="PROSITE" id="PS50088">
    <property type="entry name" value="ANK_REPEAT"/>
    <property type="match status" value="2"/>
</dbReference>
<dbReference type="Gene3D" id="1.25.40.20">
    <property type="entry name" value="Ankyrin repeat-containing domain"/>
    <property type="match status" value="2"/>
</dbReference>
<dbReference type="InterPro" id="IPR056884">
    <property type="entry name" value="NPHP3-like_N"/>
</dbReference>
<evidence type="ECO:0000256" key="3">
    <source>
        <dbReference type="SAM" id="MobiDB-lite"/>
    </source>
</evidence>
<protein>
    <recommendedName>
        <fullName evidence="4">Nephrocystin 3-like N-terminal domain-containing protein</fullName>
    </recommendedName>
</protein>
<dbReference type="EMBL" id="JAUJFL010000004">
    <property type="protein sequence ID" value="KAK2604559.1"/>
    <property type="molecule type" value="Genomic_DNA"/>
</dbReference>
<proteinExistence type="predicted"/>
<keyword evidence="1" id="KW-0677">Repeat</keyword>
<dbReference type="Pfam" id="PF12796">
    <property type="entry name" value="Ank_2"/>
    <property type="match status" value="2"/>
</dbReference>
<feature type="region of interest" description="Disordered" evidence="3">
    <location>
        <begin position="47"/>
        <end position="68"/>
    </location>
</feature>
<dbReference type="SMART" id="SM00248">
    <property type="entry name" value="ANK"/>
    <property type="match status" value="7"/>
</dbReference>
<keyword evidence="2" id="KW-0040">ANK repeat</keyword>
<evidence type="ECO:0000259" key="4">
    <source>
        <dbReference type="Pfam" id="PF24883"/>
    </source>
</evidence>